<name>A0A1D1XSK1_9ARAE</name>
<evidence type="ECO:0000256" key="7">
    <source>
        <dbReference type="SAM" id="MobiDB-lite"/>
    </source>
</evidence>
<dbReference type="Pfam" id="PF23121">
    <property type="entry name" value="SPOC_AIPP2"/>
    <property type="match status" value="1"/>
</dbReference>
<dbReference type="Gene3D" id="3.30.40.10">
    <property type="entry name" value="Zinc/RING finger domain, C3HC4 (zinc finger)"/>
    <property type="match status" value="1"/>
</dbReference>
<feature type="compositionally biased region" description="Polar residues" evidence="7">
    <location>
        <begin position="794"/>
        <end position="811"/>
    </location>
</feature>
<evidence type="ECO:0000313" key="9">
    <source>
        <dbReference type="EMBL" id="JAT45369.1"/>
    </source>
</evidence>
<keyword evidence="2 6" id="KW-0863">Zinc-finger</keyword>
<gene>
    <name evidence="9" type="primary">baz1a_4</name>
    <name evidence="9" type="ORF">g.117773</name>
</gene>
<feature type="region of interest" description="Disordered" evidence="7">
    <location>
        <begin position="619"/>
        <end position="731"/>
    </location>
</feature>
<evidence type="ECO:0000256" key="6">
    <source>
        <dbReference type="PROSITE-ProRule" id="PRU00146"/>
    </source>
</evidence>
<evidence type="ECO:0000256" key="1">
    <source>
        <dbReference type="ARBA" id="ARBA00022723"/>
    </source>
</evidence>
<evidence type="ECO:0000256" key="3">
    <source>
        <dbReference type="ARBA" id="ARBA00022833"/>
    </source>
</evidence>
<dbReference type="GO" id="GO:0008270">
    <property type="term" value="F:zinc ion binding"/>
    <property type="evidence" value="ECO:0007669"/>
    <property type="project" value="UniProtKB-KW"/>
</dbReference>
<reference evidence="9" key="1">
    <citation type="submission" date="2015-07" db="EMBL/GenBank/DDBJ databases">
        <title>Transcriptome Assembly of Anthurium amnicola.</title>
        <authorList>
            <person name="Suzuki J."/>
        </authorList>
    </citation>
    <scope>NUCLEOTIDE SEQUENCE</scope>
</reference>
<dbReference type="InterPro" id="IPR056280">
    <property type="entry name" value="AIPP2-like_SPOC"/>
</dbReference>
<dbReference type="GO" id="GO:0034244">
    <property type="term" value="P:negative regulation of transcription elongation by RNA polymerase II"/>
    <property type="evidence" value="ECO:0007669"/>
    <property type="project" value="InterPro"/>
</dbReference>
<dbReference type="InterPro" id="IPR001965">
    <property type="entry name" value="Znf_PHD"/>
</dbReference>
<keyword evidence="4" id="KW-0805">Transcription regulation</keyword>
<dbReference type="PANTHER" id="PTHR33304">
    <property type="match status" value="1"/>
</dbReference>
<organism evidence="9">
    <name type="scientific">Anthurium amnicola</name>
    <dbReference type="NCBI Taxonomy" id="1678845"/>
    <lineage>
        <taxon>Eukaryota</taxon>
        <taxon>Viridiplantae</taxon>
        <taxon>Streptophyta</taxon>
        <taxon>Embryophyta</taxon>
        <taxon>Tracheophyta</taxon>
        <taxon>Spermatophyta</taxon>
        <taxon>Magnoliopsida</taxon>
        <taxon>Liliopsida</taxon>
        <taxon>Araceae</taxon>
        <taxon>Pothoideae</taxon>
        <taxon>Potheae</taxon>
        <taxon>Anthurium</taxon>
    </lineage>
</organism>
<feature type="region of interest" description="Disordered" evidence="7">
    <location>
        <begin position="1448"/>
        <end position="1475"/>
    </location>
</feature>
<feature type="compositionally biased region" description="Polar residues" evidence="7">
    <location>
        <begin position="897"/>
        <end position="910"/>
    </location>
</feature>
<dbReference type="SMART" id="SM00249">
    <property type="entry name" value="PHD"/>
    <property type="match status" value="1"/>
</dbReference>
<evidence type="ECO:0000256" key="5">
    <source>
        <dbReference type="ARBA" id="ARBA00023163"/>
    </source>
</evidence>
<protein>
    <submittedName>
        <fullName evidence="9">Bromodomain adjacent to zinc finger domain protein 1A</fullName>
    </submittedName>
</protein>
<keyword evidence="1" id="KW-0479">Metal-binding</keyword>
<feature type="compositionally biased region" description="Polar residues" evidence="7">
    <location>
        <begin position="339"/>
        <end position="350"/>
    </location>
</feature>
<feature type="compositionally biased region" description="Basic and acidic residues" evidence="7">
    <location>
        <begin position="841"/>
        <end position="857"/>
    </location>
</feature>
<feature type="domain" description="PHD-type" evidence="8">
    <location>
        <begin position="492"/>
        <end position="543"/>
    </location>
</feature>
<dbReference type="InterPro" id="IPR013083">
    <property type="entry name" value="Znf_RING/FYVE/PHD"/>
</dbReference>
<feature type="region of interest" description="Disordered" evidence="7">
    <location>
        <begin position="792"/>
        <end position="811"/>
    </location>
</feature>
<keyword evidence="5" id="KW-0804">Transcription</keyword>
<dbReference type="InterPro" id="IPR019787">
    <property type="entry name" value="Znf_PHD-finger"/>
</dbReference>
<feature type="region of interest" description="Disordered" evidence="7">
    <location>
        <begin position="997"/>
        <end position="1027"/>
    </location>
</feature>
<dbReference type="GO" id="GO:0140566">
    <property type="term" value="F:histone reader activity"/>
    <property type="evidence" value="ECO:0007669"/>
    <property type="project" value="InterPro"/>
</dbReference>
<dbReference type="SUPFAM" id="SSF57903">
    <property type="entry name" value="FYVE/PHD zinc finger"/>
    <property type="match status" value="1"/>
</dbReference>
<feature type="region of interest" description="Disordered" evidence="7">
    <location>
        <begin position="423"/>
        <end position="485"/>
    </location>
</feature>
<keyword evidence="3" id="KW-0862">Zinc</keyword>
<feature type="compositionally biased region" description="Polar residues" evidence="7">
    <location>
        <begin position="149"/>
        <end position="159"/>
    </location>
</feature>
<evidence type="ECO:0000259" key="8">
    <source>
        <dbReference type="PROSITE" id="PS50016"/>
    </source>
</evidence>
<dbReference type="InterPro" id="IPR049914">
    <property type="entry name" value="PHD1-3/5-6"/>
</dbReference>
<dbReference type="PANTHER" id="PTHR33304:SF9">
    <property type="entry name" value="RING_FYVE_PHD ZINC FINGER SUPERFAMILY PROTEIN"/>
    <property type="match status" value="1"/>
</dbReference>
<dbReference type="InterPro" id="IPR011011">
    <property type="entry name" value="Znf_FYVE_PHD"/>
</dbReference>
<accession>A0A1D1XSK1</accession>
<feature type="compositionally biased region" description="Basic and acidic residues" evidence="7">
    <location>
        <begin position="160"/>
        <end position="172"/>
    </location>
</feature>
<feature type="region of interest" description="Disordered" evidence="7">
    <location>
        <begin position="820"/>
        <end position="930"/>
    </location>
</feature>
<feature type="compositionally biased region" description="Polar residues" evidence="7">
    <location>
        <begin position="691"/>
        <end position="710"/>
    </location>
</feature>
<feature type="compositionally biased region" description="Polar residues" evidence="7">
    <location>
        <begin position="627"/>
        <end position="650"/>
    </location>
</feature>
<evidence type="ECO:0000256" key="4">
    <source>
        <dbReference type="ARBA" id="ARBA00023015"/>
    </source>
</evidence>
<feature type="compositionally biased region" description="Low complexity" evidence="7">
    <location>
        <begin position="1003"/>
        <end position="1024"/>
    </location>
</feature>
<feature type="region of interest" description="Disordered" evidence="7">
    <location>
        <begin position="149"/>
        <end position="172"/>
    </location>
</feature>
<proteinExistence type="predicted"/>
<feature type="region of interest" description="Disordered" evidence="7">
    <location>
        <begin position="300"/>
        <end position="381"/>
    </location>
</feature>
<dbReference type="EMBL" id="GDJX01022567">
    <property type="protein sequence ID" value="JAT45369.1"/>
    <property type="molecule type" value="Transcribed_RNA"/>
</dbReference>
<feature type="compositionally biased region" description="Polar residues" evidence="7">
    <location>
        <begin position="363"/>
        <end position="372"/>
    </location>
</feature>
<feature type="compositionally biased region" description="Low complexity" evidence="7">
    <location>
        <begin position="1719"/>
        <end position="1731"/>
    </location>
</feature>
<feature type="compositionally biased region" description="Polar residues" evidence="7">
    <location>
        <begin position="431"/>
        <end position="477"/>
    </location>
</feature>
<feature type="region of interest" description="Disordered" evidence="7">
    <location>
        <begin position="1700"/>
        <end position="1766"/>
    </location>
</feature>
<feature type="compositionally biased region" description="Low complexity" evidence="7">
    <location>
        <begin position="664"/>
        <end position="690"/>
    </location>
</feature>
<dbReference type="PROSITE" id="PS50016">
    <property type="entry name" value="ZF_PHD_2"/>
    <property type="match status" value="1"/>
</dbReference>
<sequence>MMRKLRVRTLKELYEITQELLEPEITPVLKGSCRIQGPVDEVDLDIGTNSAVLPTEKGFGKHYSNEDIYMKASGTCNVCAAPCSSCMHFNRAVSFMESKAEGGISVNSCGRKEADNCSFSNSELPTFYKSKLCADRTQAASETSKMFSTTSSHDSYSENAESKATVKPEVHDVSEGVDMPSKLTSFETVEENQLPVEHNVNFQLSQEPTKPHMAQETFSNHLGDHPGLECHGDNNSCITGLRDVNVTASDLNTNLGRENMPCTSASTRALLGEGFEITALGQAADGEIVDKIMPCGSGKFTKGPSETMDDSFESLNAGFPINHSGSPSLNGKPPEGQLLHSNSKIGNSLYGNAGVKDDEEDSASQLQAQASENLAEPVKSSLGQQMTTGCLDELMSGRVLHATLQPNHENGKASNITIHASSPKDVYQGSEAKTGQLDGNPTDDSTKHSILNQQHGKSSLSLETSKVQGSQPESQPTLKGDCPDPDTLEDDVKVCDICGDAGREDLLAICSRCSDGAEHIYCMRTMLDKVPEGDWLCEECKLKEIVTDKMEKTETLPGTLKVPCSNEKTQKVGSTINSKLLPKLDISTTDAEAPLASKGLKSPQMSAKRSSGIADIISLSNKKHSETSGASNMTASPSKKSMLSRESSFKNMDAGKAKQGNFAPPSKSQSPNSSSQVISRSAAPSPNSSRVQEQLQSPRGSLSRSGSFNNPKPKVKQVIENVPQKPQVTKEYSTGELKEGFVRTLGKSTSCKNVNSGQNIIEPTVKSQSINPHRSEESRNLKQSKERIIERKNSFISNQTLPSSSPAYPLSVSLSKADSKTLPNDWKMKSLSEPNASHPNKGSEEAHEKGGLKELRKQASHLSKVVGNHPSNGACSLADQRPTQIAPSEDAQVGSVGDTNTVPQRISAHSCSRDEKFKDSSASGSSRPVVSPSKRILRCQRCNETGHSTQFCSIDKLRVSALKPSAERCSREAVNKGNKWKDAVDAAISKLRMQKNFPDQSEEISSTDISSEIVSQNHSSSSSSCVKDLPSLVGTADKQSSLRSSTVDISKAVNDIKQNAPQLMETVCTSRDGESNAFSSHREELKVKPSTQTLPEHHSVLFDPSKVSALPDHEYIWQGTFEVKRAGRLSELCDGVQAHLSTCASPKVLKVVTKFSEKLQLEEVARLSSWPLQFQENSPTEENIALFFFAKDFTSYEKSYSRLLESMLKNDLALKANFDGIELLIFPSSKLPEKSQRWNQLFFLWGVFRERRPNCSGTRSGLQSKSNISNFTSEHIVHDLSSQLVTEVAASEKESSHEGTNKDMSRYDKPMNTEAYDLKSSSFLGVESSCMDDSFGQRTTNQGAIHLRASDNIFLPDRNTSHSLAATDLLTSDQTSSRDISLDSRVQKSTAQLCLEAKSSSTTTCQVDFIAGSHGGKDDELAVCVQNSGIQNVHNHAKDGAVLMITSNPGPPDLNEDAEDMTDASSESNVKHQHSSLPVLGAGAIVGSKDEAKMEGSSRLTEKGTALDSVSAVTVDKTQYMRLVSGLPNKKRAYSNSPEHVLQSSGEASVGASTDTLQRQKAECIVLDDEERESKKVKVHSKVPAFSSSGIDIFGDKISSKVHPLLANFRNEPGHPDKVLHNRPTLPEISRKPERYLFPFDFGSTMDKKSGRSIPLQILSSDDECEYRQESETPNLELALGAEKRPVKQEILPLSFPLVGKNKNQGKLPDPAMDDGDEPASLSLSLAFPFSGKEQVQKPVSKTEQLLPKRPRANSSLHLFGGFADS</sequence>
<feature type="compositionally biased region" description="Low complexity" evidence="7">
    <location>
        <begin position="920"/>
        <end position="930"/>
    </location>
</feature>
<evidence type="ECO:0000256" key="2">
    <source>
        <dbReference type="ARBA" id="ARBA00022771"/>
    </source>
</evidence>